<keyword evidence="2" id="KW-1185">Reference proteome</keyword>
<reference evidence="1" key="1">
    <citation type="journal article" date="2014" name="Int. J. Syst. Evol. Microbiol.">
        <title>Complete genome sequence of Corynebacterium casei LMG S-19264T (=DSM 44701T), isolated from a smear-ripened cheese.</title>
        <authorList>
            <consortium name="US DOE Joint Genome Institute (JGI-PGF)"/>
            <person name="Walter F."/>
            <person name="Albersmeier A."/>
            <person name="Kalinowski J."/>
            <person name="Ruckert C."/>
        </authorList>
    </citation>
    <scope>NUCLEOTIDE SEQUENCE</scope>
    <source>
        <strain evidence="1">CGMCC 1.15493</strain>
    </source>
</reference>
<sequence length="105" mass="11185">MPAMLDENVPRAVASLVSAHGADLLPFPRTWKGLRNGVLLLHLRERGIHVFVTCDKNIAFQQHFGPLALIVLPTPKLDLLAPLAPAIAKAITLAIPGTATLIAPS</sequence>
<dbReference type="EMBL" id="BMJJ01000001">
    <property type="protein sequence ID" value="GGD06463.1"/>
    <property type="molecule type" value="Genomic_DNA"/>
</dbReference>
<evidence type="ECO:0000313" key="1">
    <source>
        <dbReference type="EMBL" id="GGD06463.1"/>
    </source>
</evidence>
<name>A0A916XT83_9HYPH</name>
<dbReference type="Proteomes" id="UP000613160">
    <property type="component" value="Unassembled WGS sequence"/>
</dbReference>
<organism evidence="1 2">
    <name type="scientific">Aureimonas glaciei</name>
    <dbReference type="NCBI Taxonomy" id="1776957"/>
    <lineage>
        <taxon>Bacteria</taxon>
        <taxon>Pseudomonadati</taxon>
        <taxon>Pseudomonadota</taxon>
        <taxon>Alphaproteobacteria</taxon>
        <taxon>Hyphomicrobiales</taxon>
        <taxon>Aurantimonadaceae</taxon>
        <taxon>Aureimonas</taxon>
    </lineage>
</organism>
<proteinExistence type="predicted"/>
<evidence type="ECO:0008006" key="3">
    <source>
        <dbReference type="Google" id="ProtNLM"/>
    </source>
</evidence>
<gene>
    <name evidence="1" type="ORF">GCM10011335_06790</name>
</gene>
<protein>
    <recommendedName>
        <fullName evidence="3">DUF5615 domain-containing protein</fullName>
    </recommendedName>
</protein>
<dbReference type="AlphaFoldDB" id="A0A916XT83"/>
<reference evidence="1" key="2">
    <citation type="submission" date="2020-09" db="EMBL/GenBank/DDBJ databases">
        <authorList>
            <person name="Sun Q."/>
            <person name="Zhou Y."/>
        </authorList>
    </citation>
    <scope>NUCLEOTIDE SEQUENCE</scope>
    <source>
        <strain evidence="1">CGMCC 1.15493</strain>
    </source>
</reference>
<comment type="caution">
    <text evidence="1">The sequence shown here is derived from an EMBL/GenBank/DDBJ whole genome shotgun (WGS) entry which is preliminary data.</text>
</comment>
<evidence type="ECO:0000313" key="2">
    <source>
        <dbReference type="Proteomes" id="UP000613160"/>
    </source>
</evidence>
<accession>A0A916XT83</accession>